<dbReference type="SUPFAM" id="SSF48403">
    <property type="entry name" value="Ankyrin repeat"/>
    <property type="match status" value="2"/>
</dbReference>
<dbReference type="InterPro" id="IPR052050">
    <property type="entry name" value="SecEffector_AnkRepeat"/>
</dbReference>
<protein>
    <recommendedName>
        <fullName evidence="3">Ankyrin repeat-containing protein</fullName>
    </recommendedName>
</protein>
<organism evidence="1 2">
    <name type="scientific">Cavenderia fasciculata</name>
    <name type="common">Slime mold</name>
    <name type="synonym">Dictyostelium fasciculatum</name>
    <dbReference type="NCBI Taxonomy" id="261658"/>
    <lineage>
        <taxon>Eukaryota</taxon>
        <taxon>Amoebozoa</taxon>
        <taxon>Evosea</taxon>
        <taxon>Eumycetozoa</taxon>
        <taxon>Dictyostelia</taxon>
        <taxon>Acytosteliales</taxon>
        <taxon>Cavenderiaceae</taxon>
        <taxon>Cavenderia</taxon>
    </lineage>
</organism>
<dbReference type="RefSeq" id="XP_004358729.1">
    <property type="nucleotide sequence ID" value="XM_004358672.1"/>
</dbReference>
<dbReference type="Proteomes" id="UP000007797">
    <property type="component" value="Unassembled WGS sequence"/>
</dbReference>
<proteinExistence type="predicted"/>
<dbReference type="KEGG" id="dfa:DFA_00744"/>
<sequence length="596" mass="67601">MAPPTFLTIFKDVYLRQQVFRNVENISKQIHISKGYRTSRKGRDIIKLLHLEMISTFALPWDFIKHYLPPSSDQLLLKRRVQVINRYCEHRNATYETFKQLLEWSPDYDPLQLDHYAGCFIAIIRSGHEDIVKHLLTLFPDQIPLLKTIDVAAQQGHLSLVQFLFTQPGATYSADALNNAAKNGHLEIVKYLVEQKGAKISDKAINSASFGGYLDILKFLDLHFKGQCKRSITSAATNGHLDVIKYIDANRQDPTNADAMNRAAGAGFLDIVQYLHQNHTEGCTTAAMDDAALGGHFEIVKWLHENRSEGCSTKAMDHAATLEITKFLHYNRTEGCTEHAIVQAAIKGRLDIITFLNDNRTEGCTQKAIDWAASNNHFNVVKYLGENRSEGCSSAAIENITYNQNGDLEMIKYLCSRLGATVSKNAINYACEHGRLDIIEYFDQHCTLSNDVWTINALDRAAGYSGNFEITKYLHENRTEGCSALAMDNAAWRGDLEMVKWLHENRTEGCSTEAMNLATSRGNLEVLKWLHHNRTERCTTSALICHQDDVPVCETIQYLFDQKLITKNQIKKYIQQENSLYFEVQKLICDFANSED</sequence>
<keyword evidence="2" id="KW-1185">Reference proteome</keyword>
<gene>
    <name evidence="1" type="ORF">DFA_00744</name>
</gene>
<evidence type="ECO:0000313" key="2">
    <source>
        <dbReference type="Proteomes" id="UP000007797"/>
    </source>
</evidence>
<dbReference type="InterPro" id="IPR002110">
    <property type="entry name" value="Ankyrin_rpt"/>
</dbReference>
<name>F4PTJ7_CACFS</name>
<reference evidence="2" key="1">
    <citation type="journal article" date="2011" name="Genome Res.">
        <title>Phylogeny-wide analysis of social amoeba genomes highlights ancient origins for complex intercellular communication.</title>
        <authorList>
            <person name="Heidel A.J."/>
            <person name="Lawal H.M."/>
            <person name="Felder M."/>
            <person name="Schilde C."/>
            <person name="Helps N.R."/>
            <person name="Tunggal B."/>
            <person name="Rivero F."/>
            <person name="John U."/>
            <person name="Schleicher M."/>
            <person name="Eichinger L."/>
            <person name="Platzer M."/>
            <person name="Noegel A.A."/>
            <person name="Schaap P."/>
            <person name="Gloeckner G."/>
        </authorList>
    </citation>
    <scope>NUCLEOTIDE SEQUENCE [LARGE SCALE GENOMIC DNA]</scope>
    <source>
        <strain evidence="2">SH3</strain>
    </source>
</reference>
<dbReference type="GeneID" id="14872609"/>
<accession>F4PTJ7</accession>
<dbReference type="EMBL" id="GL883010">
    <property type="protein sequence ID" value="EGG20879.1"/>
    <property type="molecule type" value="Genomic_DNA"/>
</dbReference>
<evidence type="ECO:0000313" key="1">
    <source>
        <dbReference type="EMBL" id="EGG20879.1"/>
    </source>
</evidence>
<dbReference type="OMA" id="NERTCIS"/>
<dbReference type="Pfam" id="PF12796">
    <property type="entry name" value="Ank_2"/>
    <property type="match status" value="2"/>
</dbReference>
<dbReference type="AlphaFoldDB" id="F4PTJ7"/>
<dbReference type="PANTHER" id="PTHR46586:SF3">
    <property type="entry name" value="ANKYRIN REPEAT-CONTAINING PROTEIN"/>
    <property type="match status" value="1"/>
</dbReference>
<dbReference type="Pfam" id="PF13637">
    <property type="entry name" value="Ank_4"/>
    <property type="match status" value="2"/>
</dbReference>
<dbReference type="Gene3D" id="1.25.40.20">
    <property type="entry name" value="Ankyrin repeat-containing domain"/>
    <property type="match status" value="4"/>
</dbReference>
<dbReference type="PANTHER" id="PTHR46586">
    <property type="entry name" value="ANKYRIN REPEAT-CONTAINING PROTEIN"/>
    <property type="match status" value="1"/>
</dbReference>
<dbReference type="InterPro" id="IPR036770">
    <property type="entry name" value="Ankyrin_rpt-contain_sf"/>
</dbReference>
<dbReference type="SMART" id="SM00248">
    <property type="entry name" value="ANK"/>
    <property type="match status" value="5"/>
</dbReference>
<evidence type="ECO:0008006" key="3">
    <source>
        <dbReference type="Google" id="ProtNLM"/>
    </source>
</evidence>
<dbReference type="OrthoDB" id="10057496at2759"/>